<dbReference type="EMBL" id="BSXT01002382">
    <property type="protein sequence ID" value="GMF48585.1"/>
    <property type="molecule type" value="Genomic_DNA"/>
</dbReference>
<dbReference type="OrthoDB" id="62228at2759"/>
<sequence length="577" mass="64966">MSWWPSARSRTSITPDSPTISAMHAQTYVTDPGRSFGATRWFSVRVVPASAPKRTSISTLKMLTKFQIIVGLCHWLTCIFIIVLVCSQLSGAFWDSTTTQEHVIYGRSPFLGQSQIVGENDVPYSDRVIACVGEGRFYEPKLVSSLLANPGESAVLEDSTGTAMHGYRLKQRRIGSESDSLDSMSKSVYVKSCDLIARTMQNILSGCEALGYTNLVRDHLRVVDDWNSSNLYVFPHALPILIMPYWDHAIYARHVIPTWGGDACMFRLEDAYSGDVGIAIFRGVNKSVRYERTMTWLNRPGGYWKNGWYEDLEGTRWYSDVVSSASGAPYYMLHRAFDMSSGKELDCSNTNDCEAKASSEGWGDKFSFEVHYHNFNSVYIANATEFGLFVYEADEVCTVHSVFDWETLLSNVYTLWILHRWTMVQLLLVTSALRGKSQRCGSGICCLSRSKSFSIFPLVSLPRLKTTLTTFWIVGCEFEGQQAAISEAWFAVYPAIIHLVLIYNSILNLLGNVLRRRVSDVLFTPTVIVLCLLHYFRRPLAESGWLSGVDGRVSTLIWTKPKKYNYLTSLPLILLGA</sequence>
<evidence type="ECO:0000313" key="2">
    <source>
        <dbReference type="EMBL" id="GMF48585.1"/>
    </source>
</evidence>
<keyword evidence="1" id="KW-1133">Transmembrane helix</keyword>
<accession>A0A9W7D0V3</accession>
<evidence type="ECO:0000256" key="1">
    <source>
        <dbReference type="SAM" id="Phobius"/>
    </source>
</evidence>
<evidence type="ECO:0000313" key="3">
    <source>
        <dbReference type="Proteomes" id="UP001165121"/>
    </source>
</evidence>
<gene>
    <name evidence="2" type="ORF">Pfra01_001883400</name>
</gene>
<feature type="transmembrane region" description="Helical" evidence="1">
    <location>
        <begin position="488"/>
        <end position="506"/>
    </location>
</feature>
<keyword evidence="1" id="KW-0472">Membrane</keyword>
<dbReference type="AlphaFoldDB" id="A0A9W7D0V3"/>
<comment type="caution">
    <text evidence="2">The sequence shown here is derived from an EMBL/GenBank/DDBJ whole genome shotgun (WGS) entry which is preliminary data.</text>
</comment>
<protein>
    <submittedName>
        <fullName evidence="2">Unnamed protein product</fullName>
    </submittedName>
</protein>
<proteinExistence type="predicted"/>
<reference evidence="2" key="1">
    <citation type="submission" date="2023-04" db="EMBL/GenBank/DDBJ databases">
        <title>Phytophthora fragariaefolia NBRC 109709.</title>
        <authorList>
            <person name="Ichikawa N."/>
            <person name="Sato H."/>
            <person name="Tonouchi N."/>
        </authorList>
    </citation>
    <scope>NUCLEOTIDE SEQUENCE</scope>
    <source>
        <strain evidence="2">NBRC 109709</strain>
    </source>
</reference>
<dbReference type="Proteomes" id="UP001165121">
    <property type="component" value="Unassembled WGS sequence"/>
</dbReference>
<name>A0A9W7D0V3_9STRA</name>
<organism evidence="2 3">
    <name type="scientific">Phytophthora fragariaefolia</name>
    <dbReference type="NCBI Taxonomy" id="1490495"/>
    <lineage>
        <taxon>Eukaryota</taxon>
        <taxon>Sar</taxon>
        <taxon>Stramenopiles</taxon>
        <taxon>Oomycota</taxon>
        <taxon>Peronosporomycetes</taxon>
        <taxon>Peronosporales</taxon>
        <taxon>Peronosporaceae</taxon>
        <taxon>Phytophthora</taxon>
    </lineage>
</organism>
<feature type="transmembrane region" description="Helical" evidence="1">
    <location>
        <begin position="68"/>
        <end position="94"/>
    </location>
</feature>
<keyword evidence="1" id="KW-0812">Transmembrane</keyword>
<keyword evidence="3" id="KW-1185">Reference proteome</keyword>